<evidence type="ECO:0000256" key="2">
    <source>
        <dbReference type="SAM" id="Phobius"/>
    </source>
</evidence>
<dbReference type="GO" id="GO:0005524">
    <property type="term" value="F:ATP binding"/>
    <property type="evidence" value="ECO:0007669"/>
    <property type="project" value="UniProtKB-KW"/>
</dbReference>
<accession>K1SZH8</accession>
<keyword evidence="2" id="KW-1133">Transmembrane helix</keyword>
<feature type="region of interest" description="Disordered" evidence="1">
    <location>
        <begin position="1"/>
        <end position="23"/>
    </location>
</feature>
<sequence length="146" mass="16020">MHNGKEEKRNTPPRGGHGPMRTIEKPKNFGEALSKLFKSLNDFKVLLIISLVLAGLSAILALVSPDRLSDLTDEISKGLTINTTNMEKLQDDLLTNLNEETFAGILNLNIDESTIYKVNTASISALDKEKFNNTISAMTKENATTS</sequence>
<keyword evidence="3" id="KW-0067">ATP-binding</keyword>
<evidence type="ECO:0000313" key="3">
    <source>
        <dbReference type="EMBL" id="EKC60814.1"/>
    </source>
</evidence>
<feature type="transmembrane region" description="Helical" evidence="2">
    <location>
        <begin position="45"/>
        <end position="63"/>
    </location>
</feature>
<dbReference type="AlphaFoldDB" id="K1SZH8"/>
<protein>
    <submittedName>
        <fullName evidence="3">ABC transporter, permease/ATP-binding protein</fullName>
    </submittedName>
</protein>
<organism evidence="3">
    <name type="scientific">human gut metagenome</name>
    <dbReference type="NCBI Taxonomy" id="408170"/>
    <lineage>
        <taxon>unclassified sequences</taxon>
        <taxon>metagenomes</taxon>
        <taxon>organismal metagenomes</taxon>
    </lineage>
</organism>
<keyword evidence="3" id="KW-0547">Nucleotide-binding</keyword>
<proteinExistence type="predicted"/>
<evidence type="ECO:0000256" key="1">
    <source>
        <dbReference type="SAM" id="MobiDB-lite"/>
    </source>
</evidence>
<reference evidence="3" key="1">
    <citation type="journal article" date="2013" name="Environ. Microbiol.">
        <title>Microbiota from the distal guts of lean and obese adolescents exhibit partial functional redundancy besides clear differences in community structure.</title>
        <authorList>
            <person name="Ferrer M."/>
            <person name="Ruiz A."/>
            <person name="Lanza F."/>
            <person name="Haange S.B."/>
            <person name="Oberbach A."/>
            <person name="Till H."/>
            <person name="Bargiela R."/>
            <person name="Campoy C."/>
            <person name="Segura M.T."/>
            <person name="Richter M."/>
            <person name="von Bergen M."/>
            <person name="Seifert J."/>
            <person name="Suarez A."/>
        </authorList>
    </citation>
    <scope>NUCLEOTIDE SEQUENCE</scope>
</reference>
<comment type="caution">
    <text evidence="3">The sequence shown here is derived from an EMBL/GenBank/DDBJ whole genome shotgun (WGS) entry which is preliminary data.</text>
</comment>
<feature type="compositionally biased region" description="Basic and acidic residues" evidence="1">
    <location>
        <begin position="1"/>
        <end position="10"/>
    </location>
</feature>
<name>K1SZH8_9ZZZZ</name>
<feature type="non-terminal residue" evidence="3">
    <location>
        <position position="146"/>
    </location>
</feature>
<keyword evidence="2" id="KW-0472">Membrane</keyword>
<gene>
    <name evidence="3" type="ORF">OBE_08787</name>
</gene>
<dbReference type="EMBL" id="AJWZ01006071">
    <property type="protein sequence ID" value="EKC60814.1"/>
    <property type="molecule type" value="Genomic_DNA"/>
</dbReference>
<keyword evidence="2" id="KW-0812">Transmembrane</keyword>